<dbReference type="AlphaFoldDB" id="A0A9P1BNC3"/>
<evidence type="ECO:0000256" key="1">
    <source>
        <dbReference type="PROSITE-ProRule" id="PRU00117"/>
    </source>
</evidence>
<feature type="domain" description="K Homology" evidence="3">
    <location>
        <begin position="545"/>
        <end position="621"/>
    </location>
</feature>
<gene>
    <name evidence="4" type="ORF">C1SCF055_LOCUS4686</name>
</gene>
<dbReference type="EMBL" id="CAMXCT030000273">
    <property type="protein sequence ID" value="CAL4763783.1"/>
    <property type="molecule type" value="Genomic_DNA"/>
</dbReference>
<dbReference type="OrthoDB" id="397265at2759"/>
<dbReference type="InterPro" id="IPR055256">
    <property type="entry name" value="KH_1_KHDC4/BBP-like"/>
</dbReference>
<protein>
    <submittedName>
        <fullName evidence="5">Calcium-binding protein NCSA</fullName>
    </submittedName>
</protein>
<reference evidence="5 6" key="2">
    <citation type="submission" date="2024-05" db="EMBL/GenBank/DDBJ databases">
        <authorList>
            <person name="Chen Y."/>
            <person name="Shah S."/>
            <person name="Dougan E. K."/>
            <person name="Thang M."/>
            <person name="Chan C."/>
        </authorList>
    </citation>
    <scope>NUCLEOTIDE SEQUENCE [LARGE SCALE GENOMIC DNA]</scope>
</reference>
<feature type="region of interest" description="Disordered" evidence="2">
    <location>
        <begin position="758"/>
        <end position="792"/>
    </location>
</feature>
<feature type="compositionally biased region" description="Polar residues" evidence="2">
    <location>
        <begin position="769"/>
        <end position="785"/>
    </location>
</feature>
<feature type="compositionally biased region" description="Acidic residues" evidence="2">
    <location>
        <begin position="138"/>
        <end position="150"/>
    </location>
</feature>
<keyword evidence="1" id="KW-0694">RNA-binding</keyword>
<dbReference type="GO" id="GO:0005634">
    <property type="term" value="C:nucleus"/>
    <property type="evidence" value="ECO:0007669"/>
    <property type="project" value="InterPro"/>
</dbReference>
<feature type="domain" description="K Homology" evidence="3">
    <location>
        <begin position="442"/>
        <end position="518"/>
    </location>
</feature>
<evidence type="ECO:0000256" key="2">
    <source>
        <dbReference type="SAM" id="MobiDB-lite"/>
    </source>
</evidence>
<sequence>MQCLEQVAPSRAPVKPSYKKIKHEIKQESVDEDKHGEVEWEQEPGRPAYAGWEGDGTDPPKQEEEFGYANPEDHSAYAGWEDEGADQQEPESEDTLGYANPEGQPAYAGWEDEGADQQEPEDTLGYANPEGQPAYAGWEDEGADQQEPEDTLGYANPEGQPAYAGWEDEGADQQEPEDTLGYANPEGQPAYAGWEGEGADQQEQQEEFGNGYANPEGRPAYAGWEGEGVDQQEQQEEFGNGYANPEGQPAYAGWKGEGADQQEQADEPGYANPEDHSAFAGWEDEGADQQEQAEEPGYADPEGQPAYAGWEDEGADQQEQEDEPGYANPEGRPESAGWEDEGADQQEQQEASGNGYANPEDQPSFVGWEGESADKTKHGQEWKYARCGEQSAYAEWYGASSKEQEEEWKYTGWEGDAPTQATQTLNGWGYSKQGYEIKRDDSEARLMLTMPGFAKWHISRMIGKRGSNLLEIAHASGCKVHLCGRDSNRPTDEPNYLLIRGNRAHVETALQMACEKVKDVLETDIPICDHCGADHKSRDCPTASLPFVHQIFLEEGTKVGFIIGSGGRNVAPIKEATGALIRMCGIGSGQLHANEPLHMRIECKTQEALDVAVDMASNLIDRVVSWSPYDSLPPKDHVFAYQKKIILDMGKFPEDFDSLNAHLLGQGGSNFRCIHDLTGAWLWLRGEGSGAAGAVEPLHILIEHDTEDKLEKAVGMVEELIKSVEALLVDTVCNVCGGPHFTYRCSKANSAGYLKEMRSKGTGKGCSDVPSQDPNFSQEESSNPSKRAKYHW</sequence>
<dbReference type="GO" id="GO:0003723">
    <property type="term" value="F:RNA binding"/>
    <property type="evidence" value="ECO:0007669"/>
    <property type="project" value="UniProtKB-UniRule"/>
</dbReference>
<comment type="caution">
    <text evidence="4">The sequence shown here is derived from an EMBL/GenBank/DDBJ whole genome shotgun (WGS) entry which is preliminary data.</text>
</comment>
<feature type="compositionally biased region" description="Acidic residues" evidence="2">
    <location>
        <begin position="282"/>
        <end position="294"/>
    </location>
</feature>
<name>A0A9P1BNC3_9DINO</name>
<feature type="domain" description="K Homology" evidence="3">
    <location>
        <begin position="643"/>
        <end position="722"/>
    </location>
</feature>
<feature type="compositionally biased region" description="Acidic residues" evidence="2">
    <location>
        <begin position="166"/>
        <end position="178"/>
    </location>
</feature>
<feature type="compositionally biased region" description="Acidic residues" evidence="2">
    <location>
        <begin position="197"/>
        <end position="206"/>
    </location>
</feature>
<feature type="compositionally biased region" description="Acidic residues" evidence="2">
    <location>
        <begin position="80"/>
        <end position="94"/>
    </location>
</feature>
<dbReference type="SMART" id="SM00322">
    <property type="entry name" value="KH"/>
    <property type="match status" value="3"/>
</dbReference>
<dbReference type="Proteomes" id="UP001152797">
    <property type="component" value="Unassembled WGS sequence"/>
</dbReference>
<dbReference type="EMBL" id="CAMXCT020000273">
    <property type="protein sequence ID" value="CAL1129846.1"/>
    <property type="molecule type" value="Genomic_DNA"/>
</dbReference>
<evidence type="ECO:0000313" key="5">
    <source>
        <dbReference type="EMBL" id="CAL4763783.1"/>
    </source>
</evidence>
<feature type="compositionally biased region" description="Acidic residues" evidence="2">
    <location>
        <begin position="110"/>
        <end position="122"/>
    </location>
</feature>
<dbReference type="EMBL" id="CAMXCT010000273">
    <property type="protein sequence ID" value="CAI3976471.1"/>
    <property type="molecule type" value="Genomic_DNA"/>
</dbReference>
<dbReference type="PANTHER" id="PTHR15744">
    <property type="entry name" value="BLOM7"/>
    <property type="match status" value="1"/>
</dbReference>
<accession>A0A9P1BNC3</accession>
<dbReference type="PROSITE" id="PS50084">
    <property type="entry name" value="KH_TYPE_1"/>
    <property type="match status" value="2"/>
</dbReference>
<reference evidence="4" key="1">
    <citation type="submission" date="2022-10" db="EMBL/GenBank/DDBJ databases">
        <authorList>
            <person name="Chen Y."/>
            <person name="Dougan E. K."/>
            <person name="Chan C."/>
            <person name="Rhodes N."/>
            <person name="Thang M."/>
        </authorList>
    </citation>
    <scope>NUCLEOTIDE SEQUENCE</scope>
</reference>
<proteinExistence type="predicted"/>
<dbReference type="Gene3D" id="3.30.1370.10">
    <property type="entry name" value="K Homology domain, type 1"/>
    <property type="match status" value="3"/>
</dbReference>
<feature type="region of interest" description="Disordered" evidence="2">
    <location>
        <begin position="1"/>
        <end position="374"/>
    </location>
</feature>
<evidence type="ECO:0000313" key="6">
    <source>
        <dbReference type="Proteomes" id="UP001152797"/>
    </source>
</evidence>
<keyword evidence="6" id="KW-1185">Reference proteome</keyword>
<dbReference type="SUPFAM" id="SSF54791">
    <property type="entry name" value="Eukaryotic type KH-domain (KH-domain type I)"/>
    <property type="match status" value="3"/>
</dbReference>
<dbReference type="Pfam" id="PF22675">
    <property type="entry name" value="KH-I_KHDC4-BBP"/>
    <property type="match status" value="3"/>
</dbReference>
<feature type="compositionally biased region" description="Acidic residues" evidence="2">
    <location>
        <begin position="227"/>
        <end position="236"/>
    </location>
</feature>
<dbReference type="PANTHER" id="PTHR15744:SF0">
    <property type="entry name" value="KH HOMOLOGY DOMAIN-CONTAINING PROTEIN 4"/>
    <property type="match status" value="1"/>
</dbReference>
<feature type="compositionally biased region" description="Basic and acidic residues" evidence="2">
    <location>
        <begin position="24"/>
        <end position="38"/>
    </location>
</feature>
<dbReference type="InterPro" id="IPR031121">
    <property type="entry name" value="RIK/BLOM7"/>
</dbReference>
<evidence type="ECO:0000313" key="4">
    <source>
        <dbReference type="EMBL" id="CAI3976471.1"/>
    </source>
</evidence>
<dbReference type="InterPro" id="IPR004087">
    <property type="entry name" value="KH_dom"/>
</dbReference>
<evidence type="ECO:0000259" key="3">
    <source>
        <dbReference type="SMART" id="SM00322"/>
    </source>
</evidence>
<dbReference type="InterPro" id="IPR036612">
    <property type="entry name" value="KH_dom_type_1_sf"/>
</dbReference>
<organism evidence="4">
    <name type="scientific">Cladocopium goreaui</name>
    <dbReference type="NCBI Taxonomy" id="2562237"/>
    <lineage>
        <taxon>Eukaryota</taxon>
        <taxon>Sar</taxon>
        <taxon>Alveolata</taxon>
        <taxon>Dinophyceae</taxon>
        <taxon>Suessiales</taxon>
        <taxon>Symbiodiniaceae</taxon>
        <taxon>Cladocopium</taxon>
    </lineage>
</organism>
<feature type="compositionally biased region" description="Acidic residues" evidence="2">
    <location>
        <begin position="310"/>
        <end position="324"/>
    </location>
</feature>